<organism evidence="1 2">
    <name type="scientific">Petralouisia muris</name>
    <dbReference type="NCBI Taxonomy" id="3032872"/>
    <lineage>
        <taxon>Bacteria</taxon>
        <taxon>Bacillati</taxon>
        <taxon>Bacillota</taxon>
        <taxon>Clostridia</taxon>
        <taxon>Lachnospirales</taxon>
        <taxon>Lachnospiraceae</taxon>
        <taxon>Petralouisia</taxon>
    </lineage>
</organism>
<comment type="caution">
    <text evidence="1">The sequence shown here is derived from an EMBL/GenBank/DDBJ whole genome shotgun (WGS) entry which is preliminary data.</text>
</comment>
<protein>
    <submittedName>
        <fullName evidence="1">Uncharacterized protein</fullName>
    </submittedName>
</protein>
<name>A0AC61RPU5_9FIRM</name>
<gene>
    <name evidence="1" type="ORF">E5329_24250</name>
</gene>
<dbReference type="EMBL" id="SRYA01000083">
    <property type="protein sequence ID" value="TGY90812.1"/>
    <property type="molecule type" value="Genomic_DNA"/>
</dbReference>
<evidence type="ECO:0000313" key="1">
    <source>
        <dbReference type="EMBL" id="TGY90812.1"/>
    </source>
</evidence>
<proteinExistence type="predicted"/>
<sequence length="331" mass="38843">MDLWKLINKLNELSEFFYANGIVDIYTNSKIFEVLIANQFGHQIINGHAYSPDAKDQYGNFYEYKHYKQSSSNHTWTFNDFTDRTIKKLYNVNFVYFVVINDKYDIPEIEKLYIVSGVEVAKYMEISTQNIENKRKMINISAHQIIENMPYTLVETHNIVSWHPVKTEFESVCSIALEEIFLTARKIEEIINVDGILTSNKLWELLVACNLNHRINPEQKKHDAYDINGKTYEYKVSTRPLWIFQDISANVLDSYLNDEKIILAQVDKRTFTIKSIIACHPMAVIELLEKKLIIREKRLPQVRRLTASIGLKDVYKMIAEGDAKWIHRTYL</sequence>
<accession>A0AC61RPU5</accession>
<evidence type="ECO:0000313" key="2">
    <source>
        <dbReference type="Proteomes" id="UP000304953"/>
    </source>
</evidence>
<dbReference type="Proteomes" id="UP000304953">
    <property type="component" value="Unassembled WGS sequence"/>
</dbReference>
<keyword evidence="2" id="KW-1185">Reference proteome</keyword>
<reference evidence="1" key="1">
    <citation type="submission" date="2019-04" db="EMBL/GenBank/DDBJ databases">
        <title>Microbes associate with the intestines of laboratory mice.</title>
        <authorList>
            <person name="Navarre W."/>
            <person name="Wong E."/>
            <person name="Huang K."/>
            <person name="Tropini C."/>
            <person name="Ng K."/>
            <person name="Yu B."/>
        </authorList>
    </citation>
    <scope>NUCLEOTIDE SEQUENCE</scope>
    <source>
        <strain evidence="1">NM01_1-7b</strain>
    </source>
</reference>